<dbReference type="EMBL" id="FQXG01000003">
    <property type="protein sequence ID" value="SHH51302.1"/>
    <property type="molecule type" value="Genomic_DNA"/>
</dbReference>
<accession>A0A1M5TKJ9</accession>
<dbReference type="AlphaFoldDB" id="A0A1M5TKJ9"/>
<dbReference type="OrthoDB" id="5795018at2"/>
<dbReference type="RefSeq" id="WP_067656243.1">
    <property type="nucleotide sequence ID" value="NZ_FQXG01000003.1"/>
</dbReference>
<name>A0A1M5TKJ9_9GAMM</name>
<organism evidence="2 3">
    <name type="scientific">Ferrimonas marina</name>
    <dbReference type="NCBI Taxonomy" id="299255"/>
    <lineage>
        <taxon>Bacteria</taxon>
        <taxon>Pseudomonadati</taxon>
        <taxon>Pseudomonadota</taxon>
        <taxon>Gammaproteobacteria</taxon>
        <taxon>Alteromonadales</taxon>
        <taxon>Ferrimonadaceae</taxon>
        <taxon>Ferrimonas</taxon>
    </lineage>
</organism>
<evidence type="ECO:0000313" key="2">
    <source>
        <dbReference type="EMBL" id="SHH51302.1"/>
    </source>
</evidence>
<feature type="region of interest" description="Disordered" evidence="1">
    <location>
        <begin position="1"/>
        <end position="26"/>
    </location>
</feature>
<evidence type="ECO:0000313" key="3">
    <source>
        <dbReference type="Proteomes" id="UP000184268"/>
    </source>
</evidence>
<protein>
    <submittedName>
        <fullName evidence="2">Uncharacterized protein</fullName>
    </submittedName>
</protein>
<proteinExistence type="predicted"/>
<evidence type="ECO:0000256" key="1">
    <source>
        <dbReference type="SAM" id="MobiDB-lite"/>
    </source>
</evidence>
<dbReference type="Proteomes" id="UP000184268">
    <property type="component" value="Unassembled WGS sequence"/>
</dbReference>
<gene>
    <name evidence="2" type="ORF">SAMN02745129_2183</name>
</gene>
<keyword evidence="3" id="KW-1185">Reference proteome</keyword>
<dbReference type="STRING" id="299255.SAMN02745129_2183"/>
<reference evidence="2 3" key="1">
    <citation type="submission" date="2016-11" db="EMBL/GenBank/DDBJ databases">
        <authorList>
            <person name="Jaros S."/>
            <person name="Januszkiewicz K."/>
            <person name="Wedrychowicz H."/>
        </authorList>
    </citation>
    <scope>NUCLEOTIDE SEQUENCE [LARGE SCALE GENOMIC DNA]</scope>
    <source>
        <strain evidence="2 3">DSM 16917</strain>
    </source>
</reference>
<sequence length="219" mass="23717">MNPPLAAKQSPQPPTSIKPLASIGTGPVLADTESDMNKNVNCLEGMECPKCGHAGPFKLVVTAQYEVLMSDDGSDGHPTDTYWDNDSSCRCMECDFDGKAGQFQMDTQEFKVAKTQSKLITAMGIAENGLSVLLETSLKDDIDSLVRAHKNQPETAHLVADYDNWGSPDDVPEELADELSKETTGSYQSFSSIDTLRTGLEAATLDKETGELVVRLPLE</sequence>